<organism evidence="2 3">
    <name type="scientific">Mesonia sediminis</name>
    <dbReference type="NCBI Taxonomy" id="1703946"/>
    <lineage>
        <taxon>Bacteria</taxon>
        <taxon>Pseudomonadati</taxon>
        <taxon>Bacteroidota</taxon>
        <taxon>Flavobacteriia</taxon>
        <taxon>Flavobacteriales</taxon>
        <taxon>Flavobacteriaceae</taxon>
        <taxon>Mesonia</taxon>
    </lineage>
</organism>
<evidence type="ECO:0008006" key="4">
    <source>
        <dbReference type="Google" id="ProtNLM"/>
    </source>
</evidence>
<feature type="chain" id="PRO_5047345052" description="KTSC domain-containing protein" evidence="1">
    <location>
        <begin position="22"/>
        <end position="120"/>
    </location>
</feature>
<evidence type="ECO:0000256" key="1">
    <source>
        <dbReference type="SAM" id="SignalP"/>
    </source>
</evidence>
<accession>A0ABW5S9D6</accession>
<comment type="caution">
    <text evidence="2">The sequence shown here is derived from an EMBL/GenBank/DDBJ whole genome shotgun (WGS) entry which is preliminary data.</text>
</comment>
<keyword evidence="1" id="KW-0732">Signal</keyword>
<name>A0ABW5S9D6_9FLAO</name>
<proteinExistence type="predicted"/>
<protein>
    <recommendedName>
        <fullName evidence="4">KTSC domain-containing protein</fullName>
    </recommendedName>
</protein>
<dbReference type="EMBL" id="JBHULZ010000002">
    <property type="protein sequence ID" value="MFD2696426.1"/>
    <property type="molecule type" value="Genomic_DNA"/>
</dbReference>
<evidence type="ECO:0000313" key="2">
    <source>
        <dbReference type="EMBL" id="MFD2696426.1"/>
    </source>
</evidence>
<feature type="signal peptide" evidence="1">
    <location>
        <begin position="1"/>
        <end position="21"/>
    </location>
</feature>
<reference evidence="3" key="1">
    <citation type="journal article" date="2019" name="Int. J. Syst. Evol. Microbiol.">
        <title>The Global Catalogue of Microorganisms (GCM) 10K type strain sequencing project: providing services to taxonomists for standard genome sequencing and annotation.</title>
        <authorList>
            <consortium name="The Broad Institute Genomics Platform"/>
            <consortium name="The Broad Institute Genome Sequencing Center for Infectious Disease"/>
            <person name="Wu L."/>
            <person name="Ma J."/>
        </authorList>
    </citation>
    <scope>NUCLEOTIDE SEQUENCE [LARGE SCALE GENOMIC DNA]</scope>
    <source>
        <strain evidence="3">KCTC 42255</strain>
    </source>
</reference>
<evidence type="ECO:0000313" key="3">
    <source>
        <dbReference type="Proteomes" id="UP001597357"/>
    </source>
</evidence>
<sequence length="120" mass="13948">MKKIWMSVLGCLMGFMLQAQDCDELMDYVKTQDYGTTYSSPLSDAVTKVTFYEVTIDYRTHYFAIVCFKSGYIGCDEYIYKVGSTTQTHYAVHYLNSAGKAFWKYIRPYHKNLKCSPSFE</sequence>
<gene>
    <name evidence="2" type="ORF">ACFSQ0_00300</name>
</gene>
<dbReference type="RefSeq" id="WP_379042497.1">
    <property type="nucleotide sequence ID" value="NZ_JBHULZ010000002.1"/>
</dbReference>
<keyword evidence="3" id="KW-1185">Reference proteome</keyword>
<dbReference type="Proteomes" id="UP001597357">
    <property type="component" value="Unassembled WGS sequence"/>
</dbReference>